<dbReference type="NCBIfam" id="NF007113">
    <property type="entry name" value="PRK09562.1"/>
    <property type="match status" value="1"/>
</dbReference>
<dbReference type="InterPro" id="IPR048015">
    <property type="entry name" value="NTP-PPase_MazG-like_N"/>
</dbReference>
<dbReference type="FunFam" id="1.10.287.1080:FF:000001">
    <property type="entry name" value="Nucleoside triphosphate pyrophosphohydrolase"/>
    <property type="match status" value="1"/>
</dbReference>
<comment type="similarity">
    <text evidence="2">Belongs to the nucleoside triphosphate pyrophosphohydrolase family.</text>
</comment>
<organism evidence="6 7">
    <name type="scientific">Sedimenticola selenatireducens</name>
    <dbReference type="NCBI Taxonomy" id="191960"/>
    <lineage>
        <taxon>Bacteria</taxon>
        <taxon>Pseudomonadati</taxon>
        <taxon>Pseudomonadota</taxon>
        <taxon>Gammaproteobacteria</taxon>
        <taxon>Chromatiales</taxon>
        <taxon>Sedimenticolaceae</taxon>
        <taxon>Sedimenticola</taxon>
    </lineage>
</organism>
<gene>
    <name evidence="6" type="ORF">C0630_16840</name>
</gene>
<dbReference type="GO" id="GO:0046061">
    <property type="term" value="P:dATP catabolic process"/>
    <property type="evidence" value="ECO:0007669"/>
    <property type="project" value="TreeGrafter"/>
</dbReference>
<dbReference type="GO" id="GO:0046076">
    <property type="term" value="P:dTTP catabolic process"/>
    <property type="evidence" value="ECO:0007669"/>
    <property type="project" value="TreeGrafter"/>
</dbReference>
<evidence type="ECO:0000313" key="6">
    <source>
        <dbReference type="EMBL" id="PLX60190.1"/>
    </source>
</evidence>
<reference evidence="6 7" key="1">
    <citation type="submission" date="2017-11" db="EMBL/GenBank/DDBJ databases">
        <title>Genome-resolved metagenomics identifies genetic mobility, metabolic interactions, and unexpected diversity in perchlorate-reducing communities.</title>
        <authorList>
            <person name="Barnum T.P."/>
            <person name="Figueroa I.A."/>
            <person name="Carlstrom C.I."/>
            <person name="Lucas L.N."/>
            <person name="Engelbrektson A.L."/>
            <person name="Coates J.D."/>
        </authorList>
    </citation>
    <scope>NUCLEOTIDE SEQUENCE [LARGE SCALE GENOMIC DNA]</scope>
    <source>
        <strain evidence="6">BM301</strain>
    </source>
</reference>
<evidence type="ECO:0000256" key="3">
    <source>
        <dbReference type="ARBA" id="ARBA00066372"/>
    </source>
</evidence>
<dbReference type="Proteomes" id="UP000235015">
    <property type="component" value="Unassembled WGS sequence"/>
</dbReference>
<dbReference type="GO" id="GO:0046052">
    <property type="term" value="P:UTP catabolic process"/>
    <property type="evidence" value="ECO:0007669"/>
    <property type="project" value="TreeGrafter"/>
</dbReference>
<feature type="domain" description="NTP pyrophosphohydrolase MazG-like" evidence="5">
    <location>
        <begin position="26"/>
        <end position="99"/>
    </location>
</feature>
<name>A0A2N6CSV9_9GAMM</name>
<sequence>MTIQRLVEIMAQLRDPGSGCPWDREQTLETIVPYTIEEAYEVADSIAKADMGELCSELGDLLFQVVFYARIASEQGHFNMDDVIHGICEKMVRRHPHVFGDARVANADEQSIAWEQLKAQERQSRATEEPVHHLQGIAHALPALLRATKLQKRAAKIGFDWPDSEGVLAKVREELGELEAELNRPRIDEARVADEMGDLLFSCVNLSRHLGLDSENLLRATNGKFEARFNAMESILQGRGMTLEASDLSVMDAAWNEAKRKEKGK</sequence>
<evidence type="ECO:0000256" key="4">
    <source>
        <dbReference type="ARBA" id="ARBA00074799"/>
    </source>
</evidence>
<dbReference type="InterPro" id="IPR048011">
    <property type="entry name" value="NTP-PPase_MazG-like_C"/>
</dbReference>
<dbReference type="RefSeq" id="WP_273440690.1">
    <property type="nucleotide sequence ID" value="NZ_PKUN01000027.1"/>
</dbReference>
<evidence type="ECO:0000256" key="1">
    <source>
        <dbReference type="ARBA" id="ARBA00052141"/>
    </source>
</evidence>
<dbReference type="EMBL" id="PKUN01000027">
    <property type="protein sequence ID" value="PLX60190.1"/>
    <property type="molecule type" value="Genomic_DNA"/>
</dbReference>
<dbReference type="GO" id="GO:0047693">
    <property type="term" value="F:ATP diphosphatase activity"/>
    <property type="evidence" value="ECO:0007669"/>
    <property type="project" value="UniProtKB-EC"/>
</dbReference>
<dbReference type="GO" id="GO:0046047">
    <property type="term" value="P:TTP catabolic process"/>
    <property type="evidence" value="ECO:0007669"/>
    <property type="project" value="TreeGrafter"/>
</dbReference>
<dbReference type="GO" id="GO:0006950">
    <property type="term" value="P:response to stress"/>
    <property type="evidence" value="ECO:0007669"/>
    <property type="project" value="UniProtKB-ARBA"/>
</dbReference>
<dbReference type="EC" id="3.6.1.8" evidence="3"/>
<dbReference type="PANTHER" id="PTHR30522:SF0">
    <property type="entry name" value="NUCLEOSIDE TRIPHOSPHATE PYROPHOSPHOHYDROLASE"/>
    <property type="match status" value="1"/>
</dbReference>
<dbReference type="CDD" id="cd11529">
    <property type="entry name" value="NTP-PPase_MazG_Cterm"/>
    <property type="match status" value="1"/>
</dbReference>
<comment type="caution">
    <text evidence="6">The sequence shown here is derived from an EMBL/GenBank/DDBJ whole genome shotgun (WGS) entry which is preliminary data.</text>
</comment>
<evidence type="ECO:0000259" key="5">
    <source>
        <dbReference type="Pfam" id="PF03819"/>
    </source>
</evidence>
<proteinExistence type="inferred from homology"/>
<dbReference type="FunFam" id="1.10.287.1080:FF:000003">
    <property type="entry name" value="Nucleoside triphosphate pyrophosphohydrolase"/>
    <property type="match status" value="1"/>
</dbReference>
<accession>A0A2N6CSV9</accession>
<comment type="catalytic activity">
    <reaction evidence="1">
        <text>ATP + H2O = AMP + diphosphate + H(+)</text>
        <dbReference type="Rhea" id="RHEA:14245"/>
        <dbReference type="ChEBI" id="CHEBI:15377"/>
        <dbReference type="ChEBI" id="CHEBI:15378"/>
        <dbReference type="ChEBI" id="CHEBI:30616"/>
        <dbReference type="ChEBI" id="CHEBI:33019"/>
        <dbReference type="ChEBI" id="CHEBI:456215"/>
        <dbReference type="EC" id="3.6.1.8"/>
    </reaction>
</comment>
<dbReference type="PANTHER" id="PTHR30522">
    <property type="entry name" value="NUCLEOSIDE TRIPHOSPHATE PYROPHOSPHOHYDROLASE"/>
    <property type="match status" value="1"/>
</dbReference>
<dbReference type="Pfam" id="PF03819">
    <property type="entry name" value="MazG"/>
    <property type="match status" value="1"/>
</dbReference>
<dbReference type="GO" id="GO:0046081">
    <property type="term" value="P:dUTP catabolic process"/>
    <property type="evidence" value="ECO:0007669"/>
    <property type="project" value="TreeGrafter"/>
</dbReference>
<dbReference type="CDD" id="cd11528">
    <property type="entry name" value="NTP-PPase_MazG_Nterm"/>
    <property type="match status" value="1"/>
</dbReference>
<dbReference type="InterPro" id="IPR011551">
    <property type="entry name" value="NTP_PyrPHydrolase_MazG"/>
</dbReference>
<dbReference type="GO" id="GO:0006203">
    <property type="term" value="P:dGTP catabolic process"/>
    <property type="evidence" value="ECO:0007669"/>
    <property type="project" value="TreeGrafter"/>
</dbReference>
<dbReference type="InterPro" id="IPR004518">
    <property type="entry name" value="MazG-like_dom"/>
</dbReference>
<evidence type="ECO:0000313" key="7">
    <source>
        <dbReference type="Proteomes" id="UP000235015"/>
    </source>
</evidence>
<dbReference type="AlphaFoldDB" id="A0A2N6CSV9"/>
<keyword evidence="6" id="KW-0378">Hydrolase</keyword>
<dbReference type="NCBIfam" id="TIGR00444">
    <property type="entry name" value="mazG"/>
    <property type="match status" value="1"/>
</dbReference>
<protein>
    <recommendedName>
        <fullName evidence="4">Nucleoside triphosphate pyrophosphohydrolase</fullName>
        <ecNumber evidence="3">3.6.1.8</ecNumber>
    </recommendedName>
</protein>
<dbReference type="Gene3D" id="1.10.287.1080">
    <property type="entry name" value="MazG-like"/>
    <property type="match status" value="2"/>
</dbReference>
<dbReference type="STRING" id="1111735.GCA_000428045_03620"/>
<dbReference type="SUPFAM" id="SSF101386">
    <property type="entry name" value="all-alpha NTP pyrophosphatases"/>
    <property type="match status" value="2"/>
</dbReference>
<evidence type="ECO:0000256" key="2">
    <source>
        <dbReference type="ARBA" id="ARBA00061115"/>
    </source>
</evidence>